<dbReference type="OrthoDB" id="9813880at2"/>
<accession>A0A2N0VGC5</accession>
<keyword evidence="4" id="KW-1185">Reference proteome</keyword>
<dbReference type="Pfam" id="PF00483">
    <property type="entry name" value="NTP_transferase"/>
    <property type="match status" value="1"/>
</dbReference>
<dbReference type="PROSITE" id="PS51371">
    <property type="entry name" value="CBS"/>
    <property type="match status" value="1"/>
</dbReference>
<gene>
    <name evidence="3" type="ORF">CWD77_11510</name>
</gene>
<evidence type="ECO:0000259" key="2">
    <source>
        <dbReference type="PROSITE" id="PS51371"/>
    </source>
</evidence>
<comment type="caution">
    <text evidence="3">The sequence shown here is derived from an EMBL/GenBank/DDBJ whole genome shotgun (WGS) entry which is preliminary data.</text>
</comment>
<dbReference type="PANTHER" id="PTHR22572">
    <property type="entry name" value="SUGAR-1-PHOSPHATE GUANYL TRANSFERASE"/>
    <property type="match status" value="1"/>
</dbReference>
<evidence type="ECO:0000313" key="3">
    <source>
        <dbReference type="EMBL" id="PKD43234.1"/>
    </source>
</evidence>
<feature type="domain" description="CBS" evidence="2">
    <location>
        <begin position="1"/>
        <end position="64"/>
    </location>
</feature>
<evidence type="ECO:0000256" key="1">
    <source>
        <dbReference type="PROSITE-ProRule" id="PRU00703"/>
    </source>
</evidence>
<reference evidence="3 4" key="1">
    <citation type="submission" date="2017-11" db="EMBL/GenBank/DDBJ databases">
        <title>Rhodohalobacter 15182 sp. nov., isolated from a salt lake.</title>
        <authorList>
            <person name="Han S."/>
        </authorList>
    </citation>
    <scope>NUCLEOTIDE SEQUENCE [LARGE SCALE GENOMIC DNA]</scope>
    <source>
        <strain evidence="3 4">15182</strain>
    </source>
</reference>
<proteinExistence type="predicted"/>
<dbReference type="InterPro" id="IPR050486">
    <property type="entry name" value="Mannose-1P_guanyltransferase"/>
</dbReference>
<sequence length="354" mass="40408">MKNFETNLINKDSSLEDAIRLLNHISDNLPNQPLTLLVVNSDNRLFGTLTDGDIRRTLLAGTAMKDSVSSFMNKDYTFIKKNGLNHYNVKKYVEEGIQLIPMLNDKNQIVKVYDLSEIKSILPIEAVIMAGGEGTRLRPLTYDTPKPMLHVGDKPILERNMNRLISYGIENLTISIRYLGEQITSYFGNGEQKDVNIRYIREENPLGTAGSLSLIDSFHAETILLTNSDILTTLDYEEFYLDFVNRGADISIVTIPYRVKVPYGVFEMNGDHIAALKEKPEYTYYSNAGIYLIKRELINQIPKNQPLDITDFIEQQISNGKKVTSFPFWGYWLDIGKHEDFENAQKAIQILDSY</sequence>
<dbReference type="Proteomes" id="UP000233398">
    <property type="component" value="Unassembled WGS sequence"/>
</dbReference>
<dbReference type="AlphaFoldDB" id="A0A2N0VGC5"/>
<dbReference type="CDD" id="cd06426">
    <property type="entry name" value="NTP_transferase_like_2"/>
    <property type="match status" value="1"/>
</dbReference>
<dbReference type="RefSeq" id="WP_101073708.1">
    <property type="nucleotide sequence ID" value="NZ_PISP01000003.1"/>
</dbReference>
<dbReference type="InterPro" id="IPR000644">
    <property type="entry name" value="CBS_dom"/>
</dbReference>
<organism evidence="3 4">
    <name type="scientific">Rhodohalobacter barkolensis</name>
    <dbReference type="NCBI Taxonomy" id="2053187"/>
    <lineage>
        <taxon>Bacteria</taxon>
        <taxon>Pseudomonadati</taxon>
        <taxon>Balneolota</taxon>
        <taxon>Balneolia</taxon>
        <taxon>Balneolales</taxon>
        <taxon>Balneolaceae</taxon>
        <taxon>Rhodohalobacter</taxon>
    </lineage>
</organism>
<protein>
    <submittedName>
        <fullName evidence="3">Nucleotidyltransferase</fullName>
    </submittedName>
</protein>
<dbReference type="EMBL" id="PISP01000003">
    <property type="protein sequence ID" value="PKD43234.1"/>
    <property type="molecule type" value="Genomic_DNA"/>
</dbReference>
<keyword evidence="3" id="KW-0808">Transferase</keyword>
<dbReference type="SUPFAM" id="SSF54631">
    <property type="entry name" value="CBS-domain pair"/>
    <property type="match status" value="1"/>
</dbReference>
<dbReference type="SUPFAM" id="SSF53448">
    <property type="entry name" value="Nucleotide-diphospho-sugar transferases"/>
    <property type="match status" value="1"/>
</dbReference>
<dbReference type="Gene3D" id="3.10.580.10">
    <property type="entry name" value="CBS-domain"/>
    <property type="match status" value="1"/>
</dbReference>
<dbReference type="Pfam" id="PF00571">
    <property type="entry name" value="CBS"/>
    <property type="match status" value="1"/>
</dbReference>
<dbReference type="Gene3D" id="3.90.550.10">
    <property type="entry name" value="Spore Coat Polysaccharide Biosynthesis Protein SpsA, Chain A"/>
    <property type="match status" value="1"/>
</dbReference>
<dbReference type="InterPro" id="IPR046342">
    <property type="entry name" value="CBS_dom_sf"/>
</dbReference>
<dbReference type="InterPro" id="IPR029044">
    <property type="entry name" value="Nucleotide-diphossugar_trans"/>
</dbReference>
<keyword evidence="1" id="KW-0129">CBS domain</keyword>
<dbReference type="InterPro" id="IPR005835">
    <property type="entry name" value="NTP_transferase_dom"/>
</dbReference>
<dbReference type="GO" id="GO:0016740">
    <property type="term" value="F:transferase activity"/>
    <property type="evidence" value="ECO:0007669"/>
    <property type="project" value="UniProtKB-KW"/>
</dbReference>
<name>A0A2N0VGC5_9BACT</name>
<evidence type="ECO:0000313" key="4">
    <source>
        <dbReference type="Proteomes" id="UP000233398"/>
    </source>
</evidence>